<dbReference type="InterPro" id="IPR001647">
    <property type="entry name" value="HTH_TetR"/>
</dbReference>
<dbReference type="SUPFAM" id="SSF46689">
    <property type="entry name" value="Homeodomain-like"/>
    <property type="match status" value="1"/>
</dbReference>
<sequence>MRTVKEPEIRKNEILDAADTLFAQKGFDNTSTGNILELVGIARGTLYYHFKSKEDILDALIDRYNRQILSAAQAAASDSSLSARERLIRTILALNVSQKGGQELKEQMHRPQNALMHQKTQMAVLNGVTPILTKLIREGAEAGYFQTPYPRECVEMIMVYSNVFFDDATETSEELRDERTQALIFNIERLLGAETGSLTSDLMRVFSSRKVEQNEADN</sequence>
<gene>
    <name evidence="4" type="primary">kstR2_2</name>
    <name evidence="4" type="ORF">ERS852407_01980</name>
</gene>
<evidence type="ECO:0000313" key="4">
    <source>
        <dbReference type="EMBL" id="CUO14736.1"/>
    </source>
</evidence>
<dbReference type="EMBL" id="CYZE01000004">
    <property type="protein sequence ID" value="CUO14736.1"/>
    <property type="molecule type" value="Genomic_DNA"/>
</dbReference>
<accession>A0A174CSX9</accession>
<evidence type="ECO:0000256" key="2">
    <source>
        <dbReference type="PROSITE-ProRule" id="PRU00335"/>
    </source>
</evidence>
<organism evidence="4 5">
    <name type="scientific">Hungatella hathewayi</name>
    <dbReference type="NCBI Taxonomy" id="154046"/>
    <lineage>
        <taxon>Bacteria</taxon>
        <taxon>Bacillati</taxon>
        <taxon>Bacillota</taxon>
        <taxon>Clostridia</taxon>
        <taxon>Lachnospirales</taxon>
        <taxon>Lachnospiraceae</taxon>
        <taxon>Hungatella</taxon>
    </lineage>
</organism>
<dbReference type="InterPro" id="IPR023772">
    <property type="entry name" value="DNA-bd_HTH_TetR-type_CS"/>
</dbReference>
<dbReference type="Gene3D" id="1.10.357.10">
    <property type="entry name" value="Tetracycline Repressor, domain 2"/>
    <property type="match status" value="1"/>
</dbReference>
<keyword evidence="1 2" id="KW-0238">DNA-binding</keyword>
<dbReference type="RefSeq" id="WP_055654624.1">
    <property type="nucleotide sequence ID" value="NZ_CABIXC010000004.1"/>
</dbReference>
<dbReference type="PANTHER" id="PTHR43479:SF11">
    <property type="entry name" value="ACREF_ENVCD OPERON REPRESSOR-RELATED"/>
    <property type="match status" value="1"/>
</dbReference>
<evidence type="ECO:0000313" key="5">
    <source>
        <dbReference type="Proteomes" id="UP000095651"/>
    </source>
</evidence>
<dbReference type="Proteomes" id="UP000095651">
    <property type="component" value="Unassembled WGS sequence"/>
</dbReference>
<dbReference type="PANTHER" id="PTHR43479">
    <property type="entry name" value="ACREF/ENVCD OPERON REPRESSOR-RELATED"/>
    <property type="match status" value="1"/>
</dbReference>
<dbReference type="PROSITE" id="PS01081">
    <property type="entry name" value="HTH_TETR_1"/>
    <property type="match status" value="1"/>
</dbReference>
<dbReference type="PRINTS" id="PR00455">
    <property type="entry name" value="HTHTETR"/>
</dbReference>
<dbReference type="InterPro" id="IPR049149">
    <property type="entry name" value="TetR/AcrR_C"/>
</dbReference>
<reference evidence="4 5" key="1">
    <citation type="submission" date="2015-09" db="EMBL/GenBank/DDBJ databases">
        <authorList>
            <consortium name="Pathogen Informatics"/>
        </authorList>
    </citation>
    <scope>NUCLEOTIDE SEQUENCE [LARGE SCALE GENOMIC DNA]</scope>
    <source>
        <strain evidence="4 5">2789STDY5608850</strain>
    </source>
</reference>
<proteinExistence type="predicted"/>
<dbReference type="PROSITE" id="PS50977">
    <property type="entry name" value="HTH_TETR_2"/>
    <property type="match status" value="1"/>
</dbReference>
<dbReference type="AlphaFoldDB" id="A0A174CSX9"/>
<dbReference type="InterPro" id="IPR050624">
    <property type="entry name" value="HTH-type_Tx_Regulator"/>
</dbReference>
<feature type="domain" description="HTH tetR-type" evidence="3">
    <location>
        <begin position="8"/>
        <end position="68"/>
    </location>
</feature>
<evidence type="ECO:0000259" key="3">
    <source>
        <dbReference type="PROSITE" id="PS50977"/>
    </source>
</evidence>
<protein>
    <submittedName>
        <fullName evidence="4">Transcriptional regulator</fullName>
    </submittedName>
</protein>
<evidence type="ECO:0000256" key="1">
    <source>
        <dbReference type="ARBA" id="ARBA00023125"/>
    </source>
</evidence>
<feature type="DNA-binding region" description="H-T-H motif" evidence="2">
    <location>
        <begin position="31"/>
        <end position="50"/>
    </location>
</feature>
<dbReference type="InterPro" id="IPR009057">
    <property type="entry name" value="Homeodomain-like_sf"/>
</dbReference>
<name>A0A174CSX9_9FIRM</name>
<dbReference type="Pfam" id="PF00440">
    <property type="entry name" value="TetR_N"/>
    <property type="match status" value="1"/>
</dbReference>
<dbReference type="GO" id="GO:0003677">
    <property type="term" value="F:DNA binding"/>
    <property type="evidence" value="ECO:0007669"/>
    <property type="project" value="UniProtKB-UniRule"/>
</dbReference>
<dbReference type="Pfam" id="PF21303">
    <property type="entry name" value="TetR_C_39"/>
    <property type="match status" value="1"/>
</dbReference>